<organism evidence="2 3">
    <name type="scientific">Marininema halotolerans</name>
    <dbReference type="NCBI Taxonomy" id="1155944"/>
    <lineage>
        <taxon>Bacteria</taxon>
        <taxon>Bacillati</taxon>
        <taxon>Bacillota</taxon>
        <taxon>Bacilli</taxon>
        <taxon>Bacillales</taxon>
        <taxon>Thermoactinomycetaceae</taxon>
        <taxon>Marininema</taxon>
    </lineage>
</organism>
<dbReference type="PROSITE" id="PS51819">
    <property type="entry name" value="VOC"/>
    <property type="match status" value="1"/>
</dbReference>
<dbReference type="OrthoDB" id="66829at2"/>
<dbReference type="AlphaFoldDB" id="A0A1I6RHI8"/>
<reference evidence="3" key="1">
    <citation type="submission" date="2016-10" db="EMBL/GenBank/DDBJ databases">
        <authorList>
            <person name="Varghese N."/>
            <person name="Submissions S."/>
        </authorList>
    </citation>
    <scope>NUCLEOTIDE SEQUENCE [LARGE SCALE GENOMIC DNA]</scope>
    <source>
        <strain evidence="3">DSM 45789</strain>
    </source>
</reference>
<evidence type="ECO:0000313" key="2">
    <source>
        <dbReference type="EMBL" id="SFS63938.1"/>
    </source>
</evidence>
<dbReference type="Proteomes" id="UP000198660">
    <property type="component" value="Unassembled WGS sequence"/>
</dbReference>
<dbReference type="Pfam" id="PF00903">
    <property type="entry name" value="Glyoxalase"/>
    <property type="match status" value="1"/>
</dbReference>
<name>A0A1I6RHI8_9BACL</name>
<sequence length="140" mass="15974">MKIISSAVSVTVKDVKASSMFLKKYFCFTEKWSAEGFAYLTHEGNTIPIVFLEQGNEILPEGIRRQFVSGLIIAFVVKDIEAEEKRLKKEGVVITAELQEDPWGERLFQVTDPNGVTIQIVEFVEPSDKKYANDDWINER</sequence>
<dbReference type="SUPFAM" id="SSF54593">
    <property type="entry name" value="Glyoxalase/Bleomycin resistance protein/Dihydroxybiphenyl dioxygenase"/>
    <property type="match status" value="1"/>
</dbReference>
<dbReference type="GO" id="GO:0051213">
    <property type="term" value="F:dioxygenase activity"/>
    <property type="evidence" value="ECO:0007669"/>
    <property type="project" value="UniProtKB-KW"/>
</dbReference>
<gene>
    <name evidence="2" type="ORF">SAMN05444972_10583</name>
</gene>
<keyword evidence="2" id="KW-0223">Dioxygenase</keyword>
<dbReference type="Gene3D" id="3.10.180.10">
    <property type="entry name" value="2,3-Dihydroxybiphenyl 1,2-Dioxygenase, domain 1"/>
    <property type="match status" value="1"/>
</dbReference>
<accession>A0A1I6RHI8</accession>
<dbReference type="RefSeq" id="WP_091836326.1">
    <property type="nucleotide sequence ID" value="NZ_FPAA01000005.1"/>
</dbReference>
<keyword evidence="2" id="KW-0560">Oxidoreductase</keyword>
<dbReference type="EMBL" id="FPAA01000005">
    <property type="protein sequence ID" value="SFS63938.1"/>
    <property type="molecule type" value="Genomic_DNA"/>
</dbReference>
<dbReference type="InterPro" id="IPR004360">
    <property type="entry name" value="Glyas_Fos-R_dOase_dom"/>
</dbReference>
<evidence type="ECO:0000259" key="1">
    <source>
        <dbReference type="PROSITE" id="PS51819"/>
    </source>
</evidence>
<feature type="domain" description="VOC" evidence="1">
    <location>
        <begin position="3"/>
        <end position="123"/>
    </location>
</feature>
<dbReference type="InterPro" id="IPR029068">
    <property type="entry name" value="Glyas_Bleomycin-R_OHBP_Dase"/>
</dbReference>
<dbReference type="InterPro" id="IPR037523">
    <property type="entry name" value="VOC_core"/>
</dbReference>
<keyword evidence="3" id="KW-1185">Reference proteome</keyword>
<proteinExistence type="predicted"/>
<evidence type="ECO:0000313" key="3">
    <source>
        <dbReference type="Proteomes" id="UP000198660"/>
    </source>
</evidence>
<protein>
    <submittedName>
        <fullName evidence="2">Glyoxalase/Bleomycin resistance protein/Dioxygenase superfamily protein</fullName>
    </submittedName>
</protein>